<keyword evidence="3" id="KW-0449">Lipoprotein</keyword>
<organism evidence="5 6">
    <name type="scientific">Phaseolus coccineus</name>
    <name type="common">Scarlet runner bean</name>
    <name type="synonym">Phaseolus multiflorus</name>
    <dbReference type="NCBI Taxonomy" id="3886"/>
    <lineage>
        <taxon>Eukaryota</taxon>
        <taxon>Viridiplantae</taxon>
        <taxon>Streptophyta</taxon>
        <taxon>Embryophyta</taxon>
        <taxon>Tracheophyta</taxon>
        <taxon>Spermatophyta</taxon>
        <taxon>Magnoliopsida</taxon>
        <taxon>eudicotyledons</taxon>
        <taxon>Gunneridae</taxon>
        <taxon>Pentapetalae</taxon>
        <taxon>rosids</taxon>
        <taxon>fabids</taxon>
        <taxon>Fabales</taxon>
        <taxon>Fabaceae</taxon>
        <taxon>Papilionoideae</taxon>
        <taxon>50 kb inversion clade</taxon>
        <taxon>NPAAA clade</taxon>
        <taxon>indigoferoid/millettioid clade</taxon>
        <taxon>Phaseoleae</taxon>
        <taxon>Phaseolus</taxon>
    </lineage>
</organism>
<name>A0AAN9M988_PHACN</name>
<dbReference type="PANTHER" id="PTHR43327">
    <property type="entry name" value="STOMATIN-LIKE PROTEIN 2, MITOCHONDRIAL"/>
    <property type="match status" value="1"/>
</dbReference>
<comment type="subcellular location">
    <subcellularLocation>
        <location evidence="1">Cell membrane</location>
        <topology evidence="1">Lipid-anchor</topology>
        <orientation evidence="1">Cytoplasmic side</orientation>
    </subcellularLocation>
</comment>
<dbReference type="FunFam" id="3.30.479.30:FF:000013">
    <property type="entry name" value="Hypersensitive-induced response protein 1"/>
    <property type="match status" value="1"/>
</dbReference>
<dbReference type="Proteomes" id="UP001374584">
    <property type="component" value="Unassembled WGS sequence"/>
</dbReference>
<dbReference type="SUPFAM" id="SSF117892">
    <property type="entry name" value="Band 7/SPFH domain"/>
    <property type="match status" value="1"/>
</dbReference>
<feature type="domain" description="Band 7" evidence="4">
    <location>
        <begin position="5"/>
        <end position="165"/>
    </location>
</feature>
<dbReference type="Gene3D" id="3.30.479.30">
    <property type="entry name" value="Band 7 domain"/>
    <property type="match status" value="1"/>
</dbReference>
<evidence type="ECO:0000313" key="6">
    <source>
        <dbReference type="Proteomes" id="UP001374584"/>
    </source>
</evidence>
<dbReference type="EMBL" id="JAYMYR010000008">
    <property type="protein sequence ID" value="KAK7348564.1"/>
    <property type="molecule type" value="Genomic_DNA"/>
</dbReference>
<keyword evidence="2" id="KW-0519">Myristate</keyword>
<dbReference type="SMART" id="SM00244">
    <property type="entry name" value="PHB"/>
    <property type="match status" value="1"/>
</dbReference>
<dbReference type="AlphaFoldDB" id="A0AAN9M988"/>
<keyword evidence="6" id="KW-1185">Reference proteome</keyword>
<evidence type="ECO:0000256" key="1">
    <source>
        <dbReference type="ARBA" id="ARBA00004342"/>
    </source>
</evidence>
<dbReference type="InterPro" id="IPR036013">
    <property type="entry name" value="Band_7/SPFH_dom_sf"/>
</dbReference>
<dbReference type="CDD" id="cd03407">
    <property type="entry name" value="SPFH_like_u4"/>
    <property type="match status" value="1"/>
</dbReference>
<dbReference type="PANTHER" id="PTHR43327:SF54">
    <property type="entry name" value="BAND 7 DOMAIN-CONTAINING PROTEIN-RELATED"/>
    <property type="match status" value="1"/>
</dbReference>
<dbReference type="GO" id="GO:0005739">
    <property type="term" value="C:mitochondrion"/>
    <property type="evidence" value="ECO:0007669"/>
    <property type="project" value="TreeGrafter"/>
</dbReference>
<evidence type="ECO:0000256" key="3">
    <source>
        <dbReference type="ARBA" id="ARBA00023288"/>
    </source>
</evidence>
<evidence type="ECO:0000256" key="2">
    <source>
        <dbReference type="ARBA" id="ARBA00022707"/>
    </source>
</evidence>
<accession>A0AAN9M988</accession>
<sequence>MGLALGCLQVEQSTVAIKEVFGKYDDVLEPGFHCVPWFFGTQIAGYLSLRVQQLDVHCETKTKDNVFVTVVASIQYRALAEKAVDAFYKLSNTREQIQAYVFDVIRACVPKMDLDSSFEQKKEIARAVEEELEKAMSAYGYEIVQTLIVDIEPDERVKTAMNEINAAARLRVAANEKAEAEKILQIKKAEGDAESKYLAGLGIARQRQAIVDGLRDSVLAFSENVPGTSSKDVMDMVLVTQYFDTLKEIGASSKSNSVFVPHGPGAVRDIASQCRDGLLQGSMGRS</sequence>
<evidence type="ECO:0000259" key="4">
    <source>
        <dbReference type="SMART" id="SM00244"/>
    </source>
</evidence>
<dbReference type="GO" id="GO:0005886">
    <property type="term" value="C:plasma membrane"/>
    <property type="evidence" value="ECO:0007669"/>
    <property type="project" value="UniProtKB-SubCell"/>
</dbReference>
<gene>
    <name evidence="5" type="ORF">VNO80_23122</name>
</gene>
<dbReference type="Pfam" id="PF01145">
    <property type="entry name" value="Band_7"/>
    <property type="match status" value="1"/>
</dbReference>
<protein>
    <recommendedName>
        <fullName evidence="4">Band 7 domain-containing protein</fullName>
    </recommendedName>
</protein>
<reference evidence="5 6" key="1">
    <citation type="submission" date="2024-01" db="EMBL/GenBank/DDBJ databases">
        <title>The genomes of 5 underutilized Papilionoideae crops provide insights into root nodulation and disease resistanc.</title>
        <authorList>
            <person name="Jiang F."/>
        </authorList>
    </citation>
    <scope>NUCLEOTIDE SEQUENCE [LARGE SCALE GENOMIC DNA]</scope>
    <source>
        <strain evidence="5">JINMINGXINNONG_FW02</strain>
        <tissue evidence="5">Leaves</tissue>
    </source>
</reference>
<evidence type="ECO:0000313" key="5">
    <source>
        <dbReference type="EMBL" id="KAK7348564.1"/>
    </source>
</evidence>
<proteinExistence type="predicted"/>
<dbReference type="InterPro" id="IPR001107">
    <property type="entry name" value="Band_7"/>
</dbReference>
<dbReference type="InterPro" id="IPR050710">
    <property type="entry name" value="Band7/mec-2_domain"/>
</dbReference>
<comment type="caution">
    <text evidence="5">The sequence shown here is derived from an EMBL/GenBank/DDBJ whole genome shotgun (WGS) entry which is preliminary data.</text>
</comment>